<accession>A0AAE1B0H7</accession>
<protein>
    <submittedName>
        <fullName evidence="1">Uncharacterized protein</fullName>
    </submittedName>
</protein>
<dbReference type="AlphaFoldDB" id="A0AAE1B0H7"/>
<dbReference type="Proteomes" id="UP001283361">
    <property type="component" value="Unassembled WGS sequence"/>
</dbReference>
<reference evidence="1" key="1">
    <citation type="journal article" date="2023" name="G3 (Bethesda)">
        <title>A reference genome for the long-term kleptoplast-retaining sea slug Elysia crispata morphotype clarki.</title>
        <authorList>
            <person name="Eastman K.E."/>
            <person name="Pendleton A.L."/>
            <person name="Shaikh M.A."/>
            <person name="Suttiyut T."/>
            <person name="Ogas R."/>
            <person name="Tomko P."/>
            <person name="Gavelis G."/>
            <person name="Widhalm J.R."/>
            <person name="Wisecaver J.H."/>
        </authorList>
    </citation>
    <scope>NUCLEOTIDE SEQUENCE</scope>
    <source>
        <strain evidence="1">ECLA1</strain>
    </source>
</reference>
<evidence type="ECO:0000313" key="1">
    <source>
        <dbReference type="EMBL" id="KAK3797544.1"/>
    </source>
</evidence>
<name>A0AAE1B0H7_9GAST</name>
<comment type="caution">
    <text evidence="1">The sequence shown here is derived from an EMBL/GenBank/DDBJ whole genome shotgun (WGS) entry which is preliminary data.</text>
</comment>
<evidence type="ECO:0000313" key="2">
    <source>
        <dbReference type="Proteomes" id="UP001283361"/>
    </source>
</evidence>
<organism evidence="1 2">
    <name type="scientific">Elysia crispata</name>
    <name type="common">lettuce slug</name>
    <dbReference type="NCBI Taxonomy" id="231223"/>
    <lineage>
        <taxon>Eukaryota</taxon>
        <taxon>Metazoa</taxon>
        <taxon>Spiralia</taxon>
        <taxon>Lophotrochozoa</taxon>
        <taxon>Mollusca</taxon>
        <taxon>Gastropoda</taxon>
        <taxon>Heterobranchia</taxon>
        <taxon>Euthyneura</taxon>
        <taxon>Panpulmonata</taxon>
        <taxon>Sacoglossa</taxon>
        <taxon>Placobranchoidea</taxon>
        <taxon>Plakobranchidae</taxon>
        <taxon>Elysia</taxon>
    </lineage>
</organism>
<gene>
    <name evidence="1" type="ORF">RRG08_054574</name>
</gene>
<dbReference type="EMBL" id="JAWDGP010000750">
    <property type="protein sequence ID" value="KAK3797544.1"/>
    <property type="molecule type" value="Genomic_DNA"/>
</dbReference>
<keyword evidence="2" id="KW-1185">Reference proteome</keyword>
<proteinExistence type="predicted"/>
<sequence>MFLVSVMLLQTPPHANQWAKLNTYIYPMMQLPPPLTSASLLCLMTIRAQPENHTLHSDRENSLGGFTSIT</sequence>